<dbReference type="EMBL" id="WIWT01000014">
    <property type="protein sequence ID" value="KAF3217285.1"/>
    <property type="molecule type" value="Genomic_DNA"/>
</dbReference>
<evidence type="ECO:0000313" key="4">
    <source>
        <dbReference type="Proteomes" id="UP000483672"/>
    </source>
</evidence>
<name>A0A6G1MLP9_ORBOL</name>
<comment type="caution">
    <text evidence="2">The sequence shown here is derived from an EMBL/GenBank/DDBJ whole genome shotgun (WGS) entry which is preliminary data.</text>
</comment>
<dbReference type="OrthoDB" id="5304745at2759"/>
<organism evidence="2 5">
    <name type="scientific">Orbilia oligospora</name>
    <name type="common">Nematode-trapping fungus</name>
    <name type="synonym">Arthrobotrys oligospora</name>
    <dbReference type="NCBI Taxonomy" id="2813651"/>
    <lineage>
        <taxon>Eukaryota</taxon>
        <taxon>Fungi</taxon>
        <taxon>Dikarya</taxon>
        <taxon>Ascomycota</taxon>
        <taxon>Pezizomycotina</taxon>
        <taxon>Orbiliomycetes</taxon>
        <taxon>Orbiliales</taxon>
        <taxon>Orbiliaceae</taxon>
        <taxon>Orbilia</taxon>
    </lineage>
</organism>
<gene>
    <name evidence="3" type="ORF">TWF191_003864</name>
    <name evidence="2" type="ORF">TWF679_002301</name>
</gene>
<feature type="region of interest" description="Disordered" evidence="1">
    <location>
        <begin position="1"/>
        <end position="22"/>
    </location>
</feature>
<evidence type="ECO:0000313" key="3">
    <source>
        <dbReference type="EMBL" id="KAF3231888.1"/>
    </source>
</evidence>
<protein>
    <submittedName>
        <fullName evidence="2">Uncharacterized protein</fullName>
    </submittedName>
</protein>
<dbReference type="Proteomes" id="UP000483672">
    <property type="component" value="Unassembled WGS sequence"/>
</dbReference>
<evidence type="ECO:0000313" key="5">
    <source>
        <dbReference type="Proteomes" id="UP000614610"/>
    </source>
</evidence>
<evidence type="ECO:0000313" key="2">
    <source>
        <dbReference type="EMBL" id="KAF3217285.1"/>
    </source>
</evidence>
<dbReference type="Proteomes" id="UP000614610">
    <property type="component" value="Unassembled WGS sequence"/>
</dbReference>
<sequence>MSDERINFPNEQSGAREDENANFMPEASNPNLMTEPFDATAIQGFASVPKPDLPNTSRIMSFNTIKQAFSSDYWHAKTENWSGRFEIDHIIGIVTQELKIVLLENDDQRALAQTAFNQSKSMDDVLYDALKLKLAQREGLFDAQRRLIFDILNATEPIPPKDGFKGPRWFYKQCLARAKRLKNQQMALGTLDPGMNGMAGTSSSGQ</sequence>
<evidence type="ECO:0000256" key="1">
    <source>
        <dbReference type="SAM" id="MobiDB-lite"/>
    </source>
</evidence>
<proteinExistence type="predicted"/>
<dbReference type="AlphaFoldDB" id="A0A6G1MLP9"/>
<accession>A0A6G1MLP9</accession>
<dbReference type="EMBL" id="WIPF01000002">
    <property type="protein sequence ID" value="KAF3231888.1"/>
    <property type="molecule type" value="Genomic_DNA"/>
</dbReference>
<reference evidence="2 4" key="1">
    <citation type="submission" date="2019-06" db="EMBL/GenBank/DDBJ databases">
        <authorList>
            <person name="Palmer J.M."/>
        </authorList>
    </citation>
    <scope>NUCLEOTIDE SEQUENCE</scope>
    <source>
        <strain evidence="3 4">TWF191</strain>
        <strain evidence="2">TWF679</strain>
    </source>
</reference>